<sequence length="411" mass="46652">PYGPVEAIQLPPAPMQRLLANRTLASIVTESFDTSGPRDLRQLGRLALTCSQSLTVLLSTRAQFQAWLRQVQIRAAESGVSESLVEEFWRGSLGDVLCVVGTLRFPGEQFGNCRLFSDLVESLERAGEDTTTLHAVVASPASSSRVWAPLHSRSDPTSTESLVHEVIFPRLMLSIRDALYCHVFVRRLIETRSIGLHFLDFQNCWTQYVKDRLKKFSSSEAVAVGVYTREMMKYVVKLRENSDAWLWEENPCFERHYHLPELEEPRRYVTAEDLRRAHGKWECRLAAGIIECVRMSPPRRRNALVFMTECIDAFPATQSYADQLRKELASIRDRVSERLAVKLLFKLRGRDAYLFSNAPKTETSFFFSDCPLSPLQGFGSSVSLPLRTAWGGGGREEAGCDRRRRTATRLL</sequence>
<dbReference type="EMBL" id="CAUYUJ010016084">
    <property type="protein sequence ID" value="CAK0861683.1"/>
    <property type="molecule type" value="Genomic_DNA"/>
</dbReference>
<dbReference type="InterPro" id="IPR021418">
    <property type="entry name" value="THO_THOC2_C"/>
</dbReference>
<evidence type="ECO:0000313" key="3">
    <source>
        <dbReference type="Proteomes" id="UP001189429"/>
    </source>
</evidence>
<proteinExistence type="predicted"/>
<dbReference type="PANTHER" id="PTHR21597">
    <property type="entry name" value="THO2 PROTEIN"/>
    <property type="match status" value="1"/>
</dbReference>
<gene>
    <name evidence="2" type="ORF">PCOR1329_LOCUS50284</name>
</gene>
<accession>A0ABN9UP11</accession>
<name>A0ABN9UP11_9DINO</name>
<organism evidence="2 3">
    <name type="scientific">Prorocentrum cordatum</name>
    <dbReference type="NCBI Taxonomy" id="2364126"/>
    <lineage>
        <taxon>Eukaryota</taxon>
        <taxon>Sar</taxon>
        <taxon>Alveolata</taxon>
        <taxon>Dinophyceae</taxon>
        <taxon>Prorocentrales</taxon>
        <taxon>Prorocentraceae</taxon>
        <taxon>Prorocentrum</taxon>
    </lineage>
</organism>
<protein>
    <recommendedName>
        <fullName evidence="1">THO complex subunitTHOC2 C-terminal domain-containing protein</fullName>
    </recommendedName>
</protein>
<dbReference type="Proteomes" id="UP001189429">
    <property type="component" value="Unassembled WGS sequence"/>
</dbReference>
<feature type="non-terminal residue" evidence="2">
    <location>
        <position position="1"/>
    </location>
</feature>
<evidence type="ECO:0000313" key="2">
    <source>
        <dbReference type="EMBL" id="CAK0861683.1"/>
    </source>
</evidence>
<comment type="caution">
    <text evidence="2">The sequence shown here is derived from an EMBL/GenBank/DDBJ whole genome shotgun (WGS) entry which is preliminary data.</text>
</comment>
<keyword evidence="3" id="KW-1185">Reference proteome</keyword>
<feature type="domain" description="THO complex subunitTHOC2 C-terminal" evidence="1">
    <location>
        <begin position="143"/>
        <end position="335"/>
    </location>
</feature>
<dbReference type="Pfam" id="PF11262">
    <property type="entry name" value="Tho2"/>
    <property type="match status" value="1"/>
</dbReference>
<dbReference type="PANTHER" id="PTHR21597:SF0">
    <property type="entry name" value="THO COMPLEX SUBUNIT 2"/>
    <property type="match status" value="1"/>
</dbReference>
<dbReference type="InterPro" id="IPR040007">
    <property type="entry name" value="Tho2"/>
</dbReference>
<evidence type="ECO:0000259" key="1">
    <source>
        <dbReference type="Pfam" id="PF11262"/>
    </source>
</evidence>
<reference evidence="2" key="1">
    <citation type="submission" date="2023-10" db="EMBL/GenBank/DDBJ databases">
        <authorList>
            <person name="Chen Y."/>
            <person name="Shah S."/>
            <person name="Dougan E. K."/>
            <person name="Thang M."/>
            <person name="Chan C."/>
        </authorList>
    </citation>
    <scope>NUCLEOTIDE SEQUENCE [LARGE SCALE GENOMIC DNA]</scope>
</reference>